<name>H3C599_TETNG</name>
<sequence>MAVDCLKQKAVNQINDEQALKIANEDGIQYSDVHILELDFKDTIKIDSLWDFTSLVKLYLNNNLIEKIEGLEYLRNLKWLNLSSNKIKKIEGLDNLQELEMLLLAKNQISVIENMETLENLTLFNIAHNCIEQKDNVFYLRKFKKLFTLCLFGNPAFQDEDYASEIKENFPKLKNPRLQALSGLISKHRQQCLGCVNISCRKVENKSPVFVQHDFLTGSRLFDAMVGNDVGTEMLQSLPRAAPRLQTFKDQVSQLCSQLFETGLAEHKQRETEVNLFYSAQRQMLGNEQEAISDILTTFAETHEKRMEELQKLEDPEHLTVEISNFNNDINEFHKDLITREVELLNGLEDMMDLFETNILNMVDSFVVTVKSQTFSHCQDLENSYYEKICEDAQATIENMATGKQEVDMSEEAKRLFADRETVMDTLATNHKNHLQKIRDSETQLIEGLQAWKLDLLKEIKDKHINQHYFRKSCIYACTKDFKDQLEELQ</sequence>
<keyword evidence="4" id="KW-1185">Reference proteome</keyword>
<dbReference type="InterPro" id="IPR050836">
    <property type="entry name" value="SDS22/Internalin_LRR"/>
</dbReference>
<dbReference type="Gene3D" id="3.80.10.10">
    <property type="entry name" value="Ribonuclease Inhibitor"/>
    <property type="match status" value="1"/>
</dbReference>
<keyword evidence="2" id="KW-0677">Repeat</keyword>
<reference evidence="3" key="3">
    <citation type="submission" date="2025-09" db="UniProtKB">
        <authorList>
            <consortium name="Ensembl"/>
        </authorList>
    </citation>
    <scope>IDENTIFICATION</scope>
</reference>
<dbReference type="OMA" id="SFMEMMT"/>
<dbReference type="SUPFAM" id="SSF52058">
    <property type="entry name" value="L domain-like"/>
    <property type="match status" value="1"/>
</dbReference>
<dbReference type="HOGENOM" id="CLU_026827_0_0_1"/>
<dbReference type="InParanoid" id="H3C599"/>
<evidence type="ECO:0000256" key="1">
    <source>
        <dbReference type="ARBA" id="ARBA00022614"/>
    </source>
</evidence>
<dbReference type="Ensembl" id="ENSTNIT00000002603.1">
    <property type="protein sequence ID" value="ENSTNIP00000003418.1"/>
    <property type="gene ID" value="ENSTNIG00000001054.1"/>
</dbReference>
<dbReference type="GeneTree" id="ENSGT00940000174053"/>
<reference evidence="3" key="2">
    <citation type="submission" date="2025-08" db="UniProtKB">
        <authorList>
            <consortium name="Ensembl"/>
        </authorList>
    </citation>
    <scope>IDENTIFICATION</scope>
</reference>
<dbReference type="InterPro" id="IPR032675">
    <property type="entry name" value="LRR_dom_sf"/>
</dbReference>
<dbReference type="PANTHER" id="PTHR46652">
    <property type="entry name" value="LEUCINE-RICH REPEAT AND IQ DOMAIN-CONTAINING PROTEIN 1-RELATED"/>
    <property type="match status" value="1"/>
</dbReference>
<accession>H3C599</accession>
<dbReference type="SMART" id="SM00365">
    <property type="entry name" value="LRR_SD22"/>
    <property type="match status" value="3"/>
</dbReference>
<dbReference type="STRING" id="99883.ENSTNIP00000003418"/>
<keyword evidence="1" id="KW-0433">Leucine-rich repeat</keyword>
<dbReference type="Proteomes" id="UP000007303">
    <property type="component" value="Unassembled WGS sequence"/>
</dbReference>
<protein>
    <recommendedName>
        <fullName evidence="5">Dynein regulatory complex subunit 3</fullName>
    </recommendedName>
</protein>
<dbReference type="AlphaFoldDB" id="H3C599"/>
<proteinExistence type="predicted"/>
<evidence type="ECO:0000256" key="2">
    <source>
        <dbReference type="ARBA" id="ARBA00022737"/>
    </source>
</evidence>
<dbReference type="PANTHER" id="PTHR46652:SF3">
    <property type="entry name" value="LEUCINE-RICH REPEAT-CONTAINING PROTEIN 9"/>
    <property type="match status" value="1"/>
</dbReference>
<evidence type="ECO:0000313" key="4">
    <source>
        <dbReference type="Proteomes" id="UP000007303"/>
    </source>
</evidence>
<dbReference type="PROSITE" id="PS51450">
    <property type="entry name" value="LRR"/>
    <property type="match status" value="3"/>
</dbReference>
<evidence type="ECO:0000313" key="3">
    <source>
        <dbReference type="Ensembl" id="ENSTNIP00000003418.1"/>
    </source>
</evidence>
<dbReference type="Pfam" id="PF14580">
    <property type="entry name" value="LRR_9"/>
    <property type="match status" value="1"/>
</dbReference>
<dbReference type="InterPro" id="IPR001611">
    <property type="entry name" value="Leu-rich_rpt"/>
</dbReference>
<organism evidence="3 4">
    <name type="scientific">Tetraodon nigroviridis</name>
    <name type="common">Spotted green pufferfish</name>
    <name type="synonym">Chelonodon nigroviridis</name>
    <dbReference type="NCBI Taxonomy" id="99883"/>
    <lineage>
        <taxon>Eukaryota</taxon>
        <taxon>Metazoa</taxon>
        <taxon>Chordata</taxon>
        <taxon>Craniata</taxon>
        <taxon>Vertebrata</taxon>
        <taxon>Euteleostomi</taxon>
        <taxon>Actinopterygii</taxon>
        <taxon>Neopterygii</taxon>
        <taxon>Teleostei</taxon>
        <taxon>Neoteleostei</taxon>
        <taxon>Acanthomorphata</taxon>
        <taxon>Eupercaria</taxon>
        <taxon>Tetraodontiformes</taxon>
        <taxon>Tetradontoidea</taxon>
        <taxon>Tetraodontidae</taxon>
        <taxon>Tetraodon</taxon>
    </lineage>
</organism>
<reference evidence="4" key="1">
    <citation type="journal article" date="2004" name="Nature">
        <title>Genome duplication in the teleost fish Tetraodon nigroviridis reveals the early vertebrate proto-karyotype.</title>
        <authorList>
            <person name="Jaillon O."/>
            <person name="Aury J.-M."/>
            <person name="Brunet F."/>
            <person name="Petit J.-L."/>
            <person name="Stange-Thomann N."/>
            <person name="Mauceli E."/>
            <person name="Bouneau L."/>
            <person name="Fischer C."/>
            <person name="Ozouf-Costaz C."/>
            <person name="Bernot A."/>
            <person name="Nicaud S."/>
            <person name="Jaffe D."/>
            <person name="Fisher S."/>
            <person name="Lutfalla G."/>
            <person name="Dossat C."/>
            <person name="Segurens B."/>
            <person name="Dasilva C."/>
            <person name="Salanoubat M."/>
            <person name="Levy M."/>
            <person name="Boudet N."/>
            <person name="Castellano S."/>
            <person name="Anthouard V."/>
            <person name="Jubin C."/>
            <person name="Castelli V."/>
            <person name="Katinka M."/>
            <person name="Vacherie B."/>
            <person name="Biemont C."/>
            <person name="Skalli Z."/>
            <person name="Cattolico L."/>
            <person name="Poulain J."/>
            <person name="De Berardinis V."/>
            <person name="Cruaud C."/>
            <person name="Duprat S."/>
            <person name="Brottier P."/>
            <person name="Coutanceau J.-P."/>
            <person name="Gouzy J."/>
            <person name="Parra G."/>
            <person name="Lardier G."/>
            <person name="Chapple C."/>
            <person name="McKernan K.J."/>
            <person name="McEwan P."/>
            <person name="Bosak S."/>
            <person name="Kellis M."/>
            <person name="Volff J.-N."/>
            <person name="Guigo R."/>
            <person name="Zody M.C."/>
            <person name="Mesirov J."/>
            <person name="Lindblad-Toh K."/>
            <person name="Birren B."/>
            <person name="Nusbaum C."/>
            <person name="Kahn D."/>
            <person name="Robinson-Rechavi M."/>
            <person name="Laudet V."/>
            <person name="Schachter V."/>
            <person name="Quetier F."/>
            <person name="Saurin W."/>
            <person name="Scarpelli C."/>
            <person name="Wincker P."/>
            <person name="Lander E.S."/>
            <person name="Weissenbach J."/>
            <person name="Roest Crollius H."/>
        </authorList>
    </citation>
    <scope>NUCLEOTIDE SEQUENCE [LARGE SCALE GENOMIC DNA]</scope>
</reference>
<evidence type="ECO:0008006" key="5">
    <source>
        <dbReference type="Google" id="ProtNLM"/>
    </source>
</evidence>